<keyword evidence="4" id="KW-1185">Reference proteome</keyword>
<keyword evidence="2" id="KW-0812">Transmembrane</keyword>
<feature type="transmembrane region" description="Helical" evidence="2">
    <location>
        <begin position="128"/>
        <end position="150"/>
    </location>
</feature>
<evidence type="ECO:0000256" key="2">
    <source>
        <dbReference type="SAM" id="Phobius"/>
    </source>
</evidence>
<evidence type="ECO:0000313" key="4">
    <source>
        <dbReference type="Proteomes" id="UP000567179"/>
    </source>
</evidence>
<feature type="transmembrane region" description="Helical" evidence="2">
    <location>
        <begin position="200"/>
        <end position="224"/>
    </location>
</feature>
<feature type="transmembrane region" description="Helical" evidence="2">
    <location>
        <begin position="156"/>
        <end position="179"/>
    </location>
</feature>
<dbReference type="AlphaFoldDB" id="A0A8H5BRN6"/>
<dbReference type="Proteomes" id="UP000567179">
    <property type="component" value="Unassembled WGS sequence"/>
</dbReference>
<feature type="transmembrane region" description="Helical" evidence="2">
    <location>
        <begin position="21"/>
        <end position="43"/>
    </location>
</feature>
<comment type="caution">
    <text evidence="3">The sequence shown here is derived from an EMBL/GenBank/DDBJ whole genome shotgun (WGS) entry which is preliminary data.</text>
</comment>
<dbReference type="EMBL" id="JAACJJ010000006">
    <property type="protein sequence ID" value="KAF5328113.1"/>
    <property type="molecule type" value="Genomic_DNA"/>
</dbReference>
<keyword evidence="2" id="KW-1133">Transmembrane helix</keyword>
<reference evidence="3 4" key="1">
    <citation type="journal article" date="2020" name="ISME J.">
        <title>Uncovering the hidden diversity of litter-decomposition mechanisms in mushroom-forming fungi.</title>
        <authorList>
            <person name="Floudas D."/>
            <person name="Bentzer J."/>
            <person name="Ahren D."/>
            <person name="Johansson T."/>
            <person name="Persson P."/>
            <person name="Tunlid A."/>
        </authorList>
    </citation>
    <scope>NUCLEOTIDE SEQUENCE [LARGE SCALE GENOMIC DNA]</scope>
    <source>
        <strain evidence="3 4">CBS 101986</strain>
    </source>
</reference>
<dbReference type="OrthoDB" id="3226582at2759"/>
<proteinExistence type="predicted"/>
<protein>
    <submittedName>
        <fullName evidence="3">Uncharacterized protein</fullName>
    </submittedName>
</protein>
<accession>A0A8H5BRN6</accession>
<feature type="region of interest" description="Disordered" evidence="1">
    <location>
        <begin position="316"/>
        <end position="343"/>
    </location>
</feature>
<evidence type="ECO:0000256" key="1">
    <source>
        <dbReference type="SAM" id="MobiDB-lite"/>
    </source>
</evidence>
<evidence type="ECO:0000313" key="3">
    <source>
        <dbReference type="EMBL" id="KAF5328113.1"/>
    </source>
</evidence>
<organism evidence="3 4">
    <name type="scientific">Psilocybe cf. subviscida</name>
    <dbReference type="NCBI Taxonomy" id="2480587"/>
    <lineage>
        <taxon>Eukaryota</taxon>
        <taxon>Fungi</taxon>
        <taxon>Dikarya</taxon>
        <taxon>Basidiomycota</taxon>
        <taxon>Agaricomycotina</taxon>
        <taxon>Agaricomycetes</taxon>
        <taxon>Agaricomycetidae</taxon>
        <taxon>Agaricales</taxon>
        <taxon>Agaricineae</taxon>
        <taxon>Strophariaceae</taxon>
        <taxon>Psilocybe</taxon>
    </lineage>
</organism>
<name>A0A8H5BRN6_9AGAR</name>
<keyword evidence="2" id="KW-0472">Membrane</keyword>
<feature type="transmembrane region" description="Helical" evidence="2">
    <location>
        <begin position="50"/>
        <end position="72"/>
    </location>
</feature>
<gene>
    <name evidence="3" type="ORF">D9619_013638</name>
</gene>
<sequence length="343" mass="37557">MSNPEIINEIRLMVDPYLNGLIVQAFGSGVYTLLFCQAIWIIYKKGSRGLYPVALILLWMSLIYDFGLQWSVSNAGFVVDNSSPVTLLIRLNAAMSPAILIPSILAVPLSDAILIWRCNIMWRNKDILIVLIMLLTATTGTLISGAFPASLRQFKLMILSLGLFSSSITTVSTTTLIALKIIIVTRRSRMRYSYEKIREILVESAAIVLIGTLGLTIVDMVLYVHPVHLDTISGRFAYGAGEYINYLQSPTTGIGPTLIAFRVAMQSPQTEVGPSHKTTAVSRLTFRRSGHDSATSNQELHARVSVGSIQSVMGGEAQEGVAAEKEQRTSVTKPEAIQHVESV</sequence>
<feature type="transmembrane region" description="Helical" evidence="2">
    <location>
        <begin position="92"/>
        <end position="116"/>
    </location>
</feature>